<gene>
    <name evidence="1" type="ORF">HMPREF0202_02911</name>
</gene>
<dbReference type="HOGENOM" id="CLU_2750376_0_0_0"/>
<evidence type="ECO:0000313" key="2">
    <source>
        <dbReference type="Proteomes" id="UP000017081"/>
    </source>
</evidence>
<dbReference type="RefSeq" id="WP_023052428.1">
    <property type="nucleotide sequence ID" value="NZ_CP173060.2"/>
</dbReference>
<evidence type="ECO:0000313" key="1">
    <source>
        <dbReference type="EMBL" id="ERT63273.1"/>
    </source>
</evidence>
<reference evidence="1 2" key="1">
    <citation type="submission" date="2013-08" db="EMBL/GenBank/DDBJ databases">
        <authorList>
            <person name="Weinstock G."/>
            <person name="Sodergren E."/>
            <person name="Wylie T."/>
            <person name="Fulton L."/>
            <person name="Fulton R."/>
            <person name="Fronick C."/>
            <person name="O'Laughlin M."/>
            <person name="Godfrey J."/>
            <person name="Miner T."/>
            <person name="Herter B."/>
            <person name="Appelbaum E."/>
            <person name="Cordes M."/>
            <person name="Lek S."/>
            <person name="Wollam A."/>
            <person name="Pepin K.H."/>
            <person name="Palsikar V.B."/>
            <person name="Mitreva M."/>
            <person name="Wilson R.K."/>
        </authorList>
    </citation>
    <scope>NUCLEOTIDE SEQUENCE [LARGE SCALE GENOMIC DNA]</scope>
    <source>
        <strain evidence="1 2">ATCC BAA-474</strain>
    </source>
</reference>
<organism evidence="1 2">
    <name type="scientific">Cetobacterium somerae ATCC BAA-474</name>
    <dbReference type="NCBI Taxonomy" id="1319815"/>
    <lineage>
        <taxon>Bacteria</taxon>
        <taxon>Fusobacteriati</taxon>
        <taxon>Fusobacteriota</taxon>
        <taxon>Fusobacteriia</taxon>
        <taxon>Fusobacteriales</taxon>
        <taxon>Fusobacteriaceae</taxon>
        <taxon>Cetobacterium</taxon>
    </lineage>
</organism>
<dbReference type="EMBL" id="AXZF01000201">
    <property type="protein sequence ID" value="ERT63273.1"/>
    <property type="molecule type" value="Genomic_DNA"/>
</dbReference>
<keyword evidence="2" id="KW-1185">Reference proteome</keyword>
<evidence type="ECO:0008006" key="3">
    <source>
        <dbReference type="Google" id="ProtNLM"/>
    </source>
</evidence>
<dbReference type="Gene3D" id="3.40.190.10">
    <property type="entry name" value="Periplasmic binding protein-like II"/>
    <property type="match status" value="1"/>
</dbReference>
<name>U7UXS9_9FUSO</name>
<dbReference type="Proteomes" id="UP000017081">
    <property type="component" value="Unassembled WGS sequence"/>
</dbReference>
<dbReference type="AlphaFoldDB" id="U7UXS9"/>
<accession>U7UXS9</accession>
<dbReference type="Gene3D" id="3.10.105.10">
    <property type="entry name" value="Dipeptide-binding Protein, Domain 3"/>
    <property type="match status" value="1"/>
</dbReference>
<dbReference type="SUPFAM" id="SSF53850">
    <property type="entry name" value="Periplasmic binding protein-like II"/>
    <property type="match status" value="1"/>
</dbReference>
<comment type="caution">
    <text evidence="1">The sequence shown here is derived from an EMBL/GenBank/DDBJ whole genome shotgun (WGS) entry which is preliminary data.</text>
</comment>
<protein>
    <recommendedName>
        <fullName evidence="3">Solute-binding protein family 5 domain-containing protein</fullName>
    </recommendedName>
</protein>
<sequence>MFDSLLESSRTYDLKQREEYLKKAAEKLYEDYAILPLYYPNYSVGVANNVVGFKGDERGLYNFSQLNFRN</sequence>
<proteinExistence type="predicted"/>